<sequence>MKPLQPDTLIRNPNGAPLVASVDVACDAARLWSVVGNFAGFDTFIPALSHIEMTGTGVGALRRKFFHDGHHVVEQLNSWDDEGMCMTWTTLYNTLGVARLWAAMRVEALDAQRSRATWTLIGEPVDMPQAEFEQFAQAFADSALEHVRRMFG</sequence>
<dbReference type="InterPro" id="IPR023393">
    <property type="entry name" value="START-like_dom_sf"/>
</dbReference>
<accession>A0A0W0H7K9</accession>
<dbReference type="Gene3D" id="3.30.530.20">
    <property type="match status" value="1"/>
</dbReference>
<dbReference type="Pfam" id="PF10604">
    <property type="entry name" value="Polyketide_cyc2"/>
    <property type="match status" value="1"/>
</dbReference>
<organism evidence="1 2">
    <name type="scientific">Pseudomonas fluorescens ICMP 11288</name>
    <dbReference type="NCBI Taxonomy" id="1198309"/>
    <lineage>
        <taxon>Bacteria</taxon>
        <taxon>Pseudomonadati</taxon>
        <taxon>Pseudomonadota</taxon>
        <taxon>Gammaproteobacteria</taxon>
        <taxon>Pseudomonadales</taxon>
        <taxon>Pseudomonadaceae</taxon>
        <taxon>Pseudomonas</taxon>
    </lineage>
</organism>
<dbReference type="CDD" id="cd07821">
    <property type="entry name" value="PYR_PYL_RCAR_like"/>
    <property type="match status" value="1"/>
</dbReference>
<reference evidence="1 2" key="1">
    <citation type="submission" date="2015-09" db="EMBL/GenBank/DDBJ databases">
        <title>Genome sequence of ICMP 11288.</title>
        <authorList>
            <person name="Visnovsky S."/>
            <person name="Lu A."/>
            <person name="Panda P."/>
            <person name="Pitman A."/>
        </authorList>
    </citation>
    <scope>NUCLEOTIDE SEQUENCE [LARGE SCALE GENOMIC DNA]</scope>
    <source>
        <strain evidence="1 2">ICMP 11288</strain>
    </source>
</reference>
<evidence type="ECO:0000313" key="2">
    <source>
        <dbReference type="Proteomes" id="UP000054197"/>
    </source>
</evidence>
<evidence type="ECO:0000313" key="1">
    <source>
        <dbReference type="EMBL" id="KTB56784.1"/>
    </source>
</evidence>
<comment type="caution">
    <text evidence="1">The sequence shown here is derived from an EMBL/GenBank/DDBJ whole genome shotgun (WGS) entry which is preliminary data.</text>
</comment>
<protein>
    <submittedName>
        <fullName evidence="1">Polyketide cyclase</fullName>
    </submittedName>
</protein>
<dbReference type="Proteomes" id="UP000054197">
    <property type="component" value="Unassembled WGS sequence"/>
</dbReference>
<dbReference type="RefSeq" id="WP_058422459.1">
    <property type="nucleotide sequence ID" value="NZ_LKEF01000064.1"/>
</dbReference>
<proteinExistence type="predicted"/>
<dbReference type="InterPro" id="IPR019587">
    <property type="entry name" value="Polyketide_cyclase/dehydratase"/>
</dbReference>
<dbReference type="SUPFAM" id="SSF55961">
    <property type="entry name" value="Bet v1-like"/>
    <property type="match status" value="1"/>
</dbReference>
<name>A0A0W0H7K9_PSEFL</name>
<dbReference type="AlphaFoldDB" id="A0A0W0H7K9"/>
<dbReference type="EMBL" id="LKEF01000064">
    <property type="protein sequence ID" value="KTB56784.1"/>
    <property type="molecule type" value="Genomic_DNA"/>
</dbReference>
<gene>
    <name evidence="1" type="ORF">AO063_28995</name>
</gene>